<feature type="domain" description="PGG" evidence="2">
    <location>
        <begin position="196"/>
        <end position="309"/>
    </location>
</feature>
<feature type="transmembrane region" description="Helical" evidence="1">
    <location>
        <begin position="202"/>
        <end position="221"/>
    </location>
</feature>
<gene>
    <name evidence="3" type="ORF">CITCOLO1_LOCUS19658</name>
</gene>
<keyword evidence="1" id="KW-0812">Transmembrane</keyword>
<proteinExistence type="predicted"/>
<dbReference type="PANTHER" id="PTHR24177:SF292">
    <property type="entry name" value="ANKYRIN REPEAT FAMILY PROTEIN-RELATED"/>
    <property type="match status" value="1"/>
</dbReference>
<name>A0ABP0Z3C5_9ROSI</name>
<evidence type="ECO:0000313" key="3">
    <source>
        <dbReference type="EMBL" id="CAK9327284.1"/>
    </source>
</evidence>
<dbReference type="Pfam" id="PF13962">
    <property type="entry name" value="PGG"/>
    <property type="match status" value="1"/>
</dbReference>
<feature type="transmembrane region" description="Helical" evidence="1">
    <location>
        <begin position="321"/>
        <end position="342"/>
    </location>
</feature>
<dbReference type="InterPro" id="IPR026961">
    <property type="entry name" value="PGG_dom"/>
</dbReference>
<organism evidence="3 4">
    <name type="scientific">Citrullus colocynthis</name>
    <name type="common">colocynth</name>
    <dbReference type="NCBI Taxonomy" id="252529"/>
    <lineage>
        <taxon>Eukaryota</taxon>
        <taxon>Viridiplantae</taxon>
        <taxon>Streptophyta</taxon>
        <taxon>Embryophyta</taxon>
        <taxon>Tracheophyta</taxon>
        <taxon>Spermatophyta</taxon>
        <taxon>Magnoliopsida</taxon>
        <taxon>eudicotyledons</taxon>
        <taxon>Gunneridae</taxon>
        <taxon>Pentapetalae</taxon>
        <taxon>rosids</taxon>
        <taxon>fabids</taxon>
        <taxon>Cucurbitales</taxon>
        <taxon>Cucurbitaceae</taxon>
        <taxon>Benincaseae</taxon>
        <taxon>Citrullus</taxon>
    </lineage>
</organism>
<keyword evidence="1" id="KW-0472">Membrane</keyword>
<keyword evidence="1" id="KW-1133">Transmembrane helix</keyword>
<evidence type="ECO:0000256" key="1">
    <source>
        <dbReference type="SAM" id="Phobius"/>
    </source>
</evidence>
<reference evidence="3 4" key="1">
    <citation type="submission" date="2024-03" db="EMBL/GenBank/DDBJ databases">
        <authorList>
            <person name="Gkanogiannis A."/>
            <person name="Becerra Lopez-Lavalle L."/>
        </authorList>
    </citation>
    <scope>NUCLEOTIDE SEQUENCE [LARGE SCALE GENOMIC DNA]</scope>
</reference>
<sequence length="363" mass="41653">MLIKIECESLHFSNAASSTNSMVFHSNTSLWILRRYPYLAIMKDTNEETTLHVMARKPSDMDVTKQLSSWELYINSSVENRLENVFNLINEIGRLNEFTAKYRTFKGRNYNILHLAGHLAAPNHLNRVSGAAFQMQRELLWFKEVEKIVLPSQLEAKSNIMSSQRLKVKFSFPNVPKLTPRQLFTQEHKDLRKEGEEWMKNTANSCMLVATLISTVVFAAAFTVPGGSSNNDGTPVFQHKFWFTVFVMSDAVALFSSSTSILMFMSILTSRYAEEDFLHSLPSRLLFGLATLFISIVCMVVAFSATFFILYHKANICIPTIVSAMAILPVICFCLLQFKLWVDIFHNTYSSRFLFKPRRRKLF</sequence>
<feature type="transmembrane region" description="Helical" evidence="1">
    <location>
        <begin position="241"/>
        <end position="264"/>
    </location>
</feature>
<dbReference type="EMBL" id="OZ021742">
    <property type="protein sequence ID" value="CAK9327284.1"/>
    <property type="molecule type" value="Genomic_DNA"/>
</dbReference>
<accession>A0ABP0Z3C5</accession>
<dbReference type="Proteomes" id="UP001642487">
    <property type="component" value="Chromosome 8"/>
</dbReference>
<keyword evidence="4" id="KW-1185">Reference proteome</keyword>
<feature type="transmembrane region" description="Helical" evidence="1">
    <location>
        <begin position="285"/>
        <end position="309"/>
    </location>
</feature>
<protein>
    <recommendedName>
        <fullName evidence="2">PGG domain-containing protein</fullName>
    </recommendedName>
</protein>
<evidence type="ECO:0000313" key="4">
    <source>
        <dbReference type="Proteomes" id="UP001642487"/>
    </source>
</evidence>
<dbReference type="PANTHER" id="PTHR24177">
    <property type="entry name" value="CASKIN"/>
    <property type="match status" value="1"/>
</dbReference>
<evidence type="ECO:0000259" key="2">
    <source>
        <dbReference type="Pfam" id="PF13962"/>
    </source>
</evidence>